<organism evidence="5 6">
    <name type="scientific">Candidatus Raymondbacteria bacterium RIFOXYD12_FULL_49_13</name>
    <dbReference type="NCBI Taxonomy" id="1817890"/>
    <lineage>
        <taxon>Bacteria</taxon>
        <taxon>Raymondiibacteriota</taxon>
    </lineage>
</organism>
<dbReference type="SUPFAM" id="SSF54862">
    <property type="entry name" value="4Fe-4S ferredoxins"/>
    <property type="match status" value="1"/>
</dbReference>
<dbReference type="PANTHER" id="PTHR42895:SF1">
    <property type="entry name" value="IRON-SULFUR CLUSTER PROTEIN"/>
    <property type="match status" value="1"/>
</dbReference>
<keyword evidence="1" id="KW-0479">Metal-binding</keyword>
<sequence>MKRSIITIDQDKCTGCGLCIPNCPEGAIQMIDGKARLISDLFCDGLGACLGHCPEGAITTEVREAEPYDERKVMENIVKQGDNTIKAHLEHLKSHGQTEFYNIAIAVLKGKNIPIPGEKKEKPMAHAHEHATGGCPGSRAMDLSRDEHAPAAGDEEGKRPSQLSHWPVQLHLIAPMSPHFKGRDVVLSADCVAYAMGDFHKDFLKGKALAIACPKLDEGQEVYSEKITALIDEAQINTLTVMIMEVPCCRGLLGLAQEAASKAKRKIPIKAVVVGIKGDIKSEAWV</sequence>
<dbReference type="Gene3D" id="3.30.70.20">
    <property type="match status" value="1"/>
</dbReference>
<dbReference type="Proteomes" id="UP000179243">
    <property type="component" value="Unassembled WGS sequence"/>
</dbReference>
<evidence type="ECO:0000259" key="4">
    <source>
        <dbReference type="PROSITE" id="PS51379"/>
    </source>
</evidence>
<evidence type="ECO:0000313" key="6">
    <source>
        <dbReference type="Proteomes" id="UP000179243"/>
    </source>
</evidence>
<protein>
    <submittedName>
        <fullName evidence="5">4Fe-4S ferredoxin</fullName>
    </submittedName>
</protein>
<evidence type="ECO:0000256" key="2">
    <source>
        <dbReference type="ARBA" id="ARBA00023004"/>
    </source>
</evidence>
<dbReference type="GO" id="GO:0051536">
    <property type="term" value="F:iron-sulfur cluster binding"/>
    <property type="evidence" value="ECO:0007669"/>
    <property type="project" value="UniProtKB-KW"/>
</dbReference>
<dbReference type="PROSITE" id="PS51379">
    <property type="entry name" value="4FE4S_FER_2"/>
    <property type="match status" value="2"/>
</dbReference>
<name>A0A1F7F154_UNCRA</name>
<comment type="caution">
    <text evidence="5">The sequence shown here is derived from an EMBL/GenBank/DDBJ whole genome shotgun (WGS) entry which is preliminary data.</text>
</comment>
<dbReference type="Pfam" id="PF13237">
    <property type="entry name" value="Fer4_10"/>
    <property type="match status" value="1"/>
</dbReference>
<dbReference type="InterPro" id="IPR052911">
    <property type="entry name" value="Corrinoid_activation_enz"/>
</dbReference>
<evidence type="ECO:0000256" key="1">
    <source>
        <dbReference type="ARBA" id="ARBA00022723"/>
    </source>
</evidence>
<dbReference type="PANTHER" id="PTHR42895">
    <property type="entry name" value="IRON-SULFUR CLUSTER-BINDING PROTEIN-RELATED"/>
    <property type="match status" value="1"/>
</dbReference>
<reference evidence="5 6" key="1">
    <citation type="journal article" date="2016" name="Nat. Commun.">
        <title>Thousands of microbial genomes shed light on interconnected biogeochemical processes in an aquifer system.</title>
        <authorList>
            <person name="Anantharaman K."/>
            <person name="Brown C.T."/>
            <person name="Hug L.A."/>
            <person name="Sharon I."/>
            <person name="Castelle C.J."/>
            <person name="Probst A.J."/>
            <person name="Thomas B.C."/>
            <person name="Singh A."/>
            <person name="Wilkins M.J."/>
            <person name="Karaoz U."/>
            <person name="Brodie E.L."/>
            <person name="Williams K.H."/>
            <person name="Hubbard S.S."/>
            <person name="Banfield J.F."/>
        </authorList>
    </citation>
    <scope>NUCLEOTIDE SEQUENCE [LARGE SCALE GENOMIC DNA]</scope>
</reference>
<dbReference type="AlphaFoldDB" id="A0A1F7F154"/>
<keyword evidence="2" id="KW-0408">Iron</keyword>
<accession>A0A1F7F154</accession>
<evidence type="ECO:0000313" key="5">
    <source>
        <dbReference type="EMBL" id="OGK00394.1"/>
    </source>
</evidence>
<dbReference type="PROSITE" id="PS00198">
    <property type="entry name" value="4FE4S_FER_1"/>
    <property type="match status" value="1"/>
</dbReference>
<dbReference type="InterPro" id="IPR017900">
    <property type="entry name" value="4Fe4S_Fe_S_CS"/>
</dbReference>
<feature type="domain" description="4Fe-4S ferredoxin-type" evidence="4">
    <location>
        <begin position="34"/>
        <end position="63"/>
    </location>
</feature>
<keyword evidence="3" id="KW-0411">Iron-sulfur</keyword>
<dbReference type="InterPro" id="IPR017896">
    <property type="entry name" value="4Fe4S_Fe-S-bd"/>
</dbReference>
<feature type="domain" description="4Fe-4S ferredoxin-type" evidence="4">
    <location>
        <begin position="4"/>
        <end position="33"/>
    </location>
</feature>
<proteinExistence type="predicted"/>
<evidence type="ECO:0000256" key="3">
    <source>
        <dbReference type="ARBA" id="ARBA00023014"/>
    </source>
</evidence>
<gene>
    <name evidence="5" type="ORF">A2519_01165</name>
</gene>
<dbReference type="EMBL" id="MFYX01000147">
    <property type="protein sequence ID" value="OGK00394.1"/>
    <property type="molecule type" value="Genomic_DNA"/>
</dbReference>
<dbReference type="GO" id="GO:0046872">
    <property type="term" value="F:metal ion binding"/>
    <property type="evidence" value="ECO:0007669"/>
    <property type="project" value="UniProtKB-KW"/>
</dbReference>